<evidence type="ECO:0000256" key="1">
    <source>
        <dbReference type="SAM" id="Coils"/>
    </source>
</evidence>
<feature type="coiled-coil region" evidence="1">
    <location>
        <begin position="61"/>
        <end position="88"/>
    </location>
</feature>
<accession>A0A4R1K3C9</accession>
<protein>
    <submittedName>
        <fullName evidence="2">Uncharacterized protein</fullName>
    </submittedName>
</protein>
<organism evidence="2 3">
    <name type="scientific">Seleniivibrio woodruffii</name>
    <dbReference type="NCBI Taxonomy" id="1078050"/>
    <lineage>
        <taxon>Bacteria</taxon>
        <taxon>Pseudomonadati</taxon>
        <taxon>Deferribacterota</taxon>
        <taxon>Deferribacteres</taxon>
        <taxon>Deferribacterales</taxon>
        <taxon>Geovibrionaceae</taxon>
        <taxon>Seleniivibrio</taxon>
    </lineage>
</organism>
<comment type="caution">
    <text evidence="2">The sequence shown here is derived from an EMBL/GenBank/DDBJ whole genome shotgun (WGS) entry which is preliminary data.</text>
</comment>
<reference evidence="2 3" key="1">
    <citation type="submission" date="2019-03" db="EMBL/GenBank/DDBJ databases">
        <title>Genomic Encyclopedia of Type Strains, Phase IV (KMG-IV): sequencing the most valuable type-strain genomes for metagenomic binning, comparative biology and taxonomic classification.</title>
        <authorList>
            <person name="Goeker M."/>
        </authorList>
    </citation>
    <scope>NUCLEOTIDE SEQUENCE [LARGE SCALE GENOMIC DNA]</scope>
    <source>
        <strain evidence="2 3">DSM 24984</strain>
    </source>
</reference>
<proteinExistence type="predicted"/>
<dbReference type="OrthoDB" id="9922295at2"/>
<evidence type="ECO:0000313" key="3">
    <source>
        <dbReference type="Proteomes" id="UP000294614"/>
    </source>
</evidence>
<sequence>MAGNSKGSEYLNRKLELAGRPDSKVVMTRTPESHILYLIMSQADIGISTLKMRLFQEGYSADEVESLIKEFYAKCRELEKVVEKINTKCGFKYKKAKELA</sequence>
<dbReference type="AlphaFoldDB" id="A0A4R1K3C9"/>
<name>A0A4R1K3C9_9BACT</name>
<dbReference type="EMBL" id="SMGG01000007">
    <property type="protein sequence ID" value="TCK58400.1"/>
    <property type="molecule type" value="Genomic_DNA"/>
</dbReference>
<keyword evidence="1" id="KW-0175">Coiled coil</keyword>
<dbReference type="RefSeq" id="WP_132874569.1">
    <property type="nucleotide sequence ID" value="NZ_SMGG01000007.1"/>
</dbReference>
<evidence type="ECO:0000313" key="2">
    <source>
        <dbReference type="EMBL" id="TCK58400.1"/>
    </source>
</evidence>
<gene>
    <name evidence="2" type="ORF">C8D98_2602</name>
</gene>
<keyword evidence="3" id="KW-1185">Reference proteome</keyword>
<dbReference type="Proteomes" id="UP000294614">
    <property type="component" value="Unassembled WGS sequence"/>
</dbReference>